<proteinExistence type="inferred from homology"/>
<keyword evidence="8 18" id="KW-0597">Phosphoprotein</keyword>
<keyword evidence="12" id="KW-0333">Golgi apparatus</keyword>
<dbReference type="InterPro" id="IPR004358">
    <property type="entry name" value="Sig_transdc_His_kin-like_C"/>
</dbReference>
<evidence type="ECO:0000256" key="8">
    <source>
        <dbReference type="ARBA" id="ARBA00022553"/>
    </source>
</evidence>
<evidence type="ECO:0000313" key="24">
    <source>
        <dbReference type="Proteomes" id="UP000326396"/>
    </source>
</evidence>
<dbReference type="InterPro" id="IPR000804">
    <property type="entry name" value="Clathrin_sm-chain_CS"/>
</dbReference>
<keyword evidence="14" id="KW-0968">Cytoplasmic vesicle</keyword>
<dbReference type="Pfam" id="PF02518">
    <property type="entry name" value="HATPase_c"/>
    <property type="match status" value="1"/>
</dbReference>
<keyword evidence="10" id="KW-0418">Kinase</keyword>
<dbReference type="PRINTS" id="PR00344">
    <property type="entry name" value="BCTRLSENSOR"/>
</dbReference>
<evidence type="ECO:0000256" key="18">
    <source>
        <dbReference type="PROSITE-ProRule" id="PRU00169"/>
    </source>
</evidence>
<dbReference type="Gene3D" id="3.40.50.2300">
    <property type="match status" value="1"/>
</dbReference>
<protein>
    <recommendedName>
        <fullName evidence="5">histidine kinase</fullName>
        <ecNumber evidence="5">2.7.13.3</ecNumber>
    </recommendedName>
    <alternativeName>
        <fullName evidence="17">Adaptor AP-1 19 kDa protein</fullName>
    </alternativeName>
</protein>
<evidence type="ECO:0000256" key="20">
    <source>
        <dbReference type="SAM" id="MobiDB-lite"/>
    </source>
</evidence>
<evidence type="ECO:0000256" key="16">
    <source>
        <dbReference type="ARBA" id="ARBA00066271"/>
    </source>
</evidence>
<dbReference type="InterPro" id="IPR036890">
    <property type="entry name" value="HATPase_C_sf"/>
</dbReference>
<dbReference type="EC" id="2.7.13.3" evidence="5"/>
<feature type="modified residue" description="4-aspartylphosphate" evidence="18">
    <location>
        <position position="827"/>
    </location>
</feature>
<gene>
    <name evidence="23" type="ORF">E3N88_17199</name>
</gene>
<dbReference type="Proteomes" id="UP000326396">
    <property type="component" value="Linkage Group LG17"/>
</dbReference>
<keyword evidence="13" id="KW-0472">Membrane</keyword>
<keyword evidence="19" id="KW-0175">Coiled coil</keyword>
<dbReference type="Gene3D" id="3.30.565.10">
    <property type="entry name" value="Histidine kinase-like ATPase, C-terminal domain"/>
    <property type="match status" value="1"/>
</dbReference>
<keyword evidence="24" id="KW-1185">Reference proteome</keyword>
<keyword evidence="7" id="KW-0963">Cytoplasm</keyword>
<dbReference type="InterPro" id="IPR022775">
    <property type="entry name" value="AP_mu_sigma_su"/>
</dbReference>
<dbReference type="CDD" id="cd14831">
    <property type="entry name" value="AP1_sigma"/>
    <property type="match status" value="1"/>
</dbReference>
<keyword evidence="9" id="KW-0808">Transferase</keyword>
<evidence type="ECO:0000256" key="9">
    <source>
        <dbReference type="ARBA" id="ARBA00022679"/>
    </source>
</evidence>
<dbReference type="CDD" id="cd00082">
    <property type="entry name" value="HisKA"/>
    <property type="match status" value="1"/>
</dbReference>
<dbReference type="Gene3D" id="3.30.450.20">
    <property type="entry name" value="PAS domain"/>
    <property type="match status" value="1"/>
</dbReference>
<evidence type="ECO:0000256" key="10">
    <source>
        <dbReference type="ARBA" id="ARBA00022777"/>
    </source>
</evidence>
<evidence type="ECO:0000256" key="17">
    <source>
        <dbReference type="ARBA" id="ARBA00082295"/>
    </source>
</evidence>
<evidence type="ECO:0000313" key="23">
    <source>
        <dbReference type="EMBL" id="KAD5317253.1"/>
    </source>
</evidence>
<evidence type="ECO:0000259" key="22">
    <source>
        <dbReference type="PROSITE" id="PS50110"/>
    </source>
</evidence>
<comment type="subunit">
    <text evidence="16">Adaptor protein complex 1 (AP-1) is a heterotetramer composed of two large adaptins (gamma-type subunit and beta-type subunit), a medium adaptin (mu-type subunit) and a small adaptin (sigma-type subunit).</text>
</comment>
<feature type="compositionally biased region" description="Low complexity" evidence="20">
    <location>
        <begin position="724"/>
        <end position="734"/>
    </location>
</feature>
<comment type="catalytic activity">
    <reaction evidence="1">
        <text>ATP + protein L-histidine = ADP + protein N-phospho-L-histidine.</text>
        <dbReference type="EC" id="2.7.13.3"/>
    </reaction>
</comment>
<dbReference type="InterPro" id="IPR003661">
    <property type="entry name" value="HisK_dim/P_dom"/>
</dbReference>
<dbReference type="FunFam" id="3.30.450.60:FF:000007">
    <property type="entry name" value="AP complex subunit sigma"/>
    <property type="match status" value="1"/>
</dbReference>
<dbReference type="PROSITE" id="PS50109">
    <property type="entry name" value="HIS_KIN"/>
    <property type="match status" value="1"/>
</dbReference>
<feature type="coiled-coil region" evidence="19">
    <location>
        <begin position="213"/>
        <end position="240"/>
    </location>
</feature>
<dbReference type="PANTHER" id="PTHR43047">
    <property type="entry name" value="TWO-COMPONENT HISTIDINE PROTEIN KINASE"/>
    <property type="match status" value="1"/>
</dbReference>
<evidence type="ECO:0000256" key="6">
    <source>
        <dbReference type="ARBA" id="ARBA00022448"/>
    </source>
</evidence>
<dbReference type="AlphaFoldDB" id="A0A5N6NSZ9"/>
<comment type="function">
    <text evidence="15">Subunit of clathrin-associated adaptor protein complex 1 that plays a role in protein sorting at the trans-Golgi network and early endosomes (TGN/EE). The AP complexes mediate the recruitment of clathrin to membranes and the recognition of sorting signals within the cytosolic tails of transmembrane cargo molecules.</text>
</comment>
<dbReference type="FunFam" id="3.30.450.20:FF:000061">
    <property type="entry name" value="Histidine kinase 5"/>
    <property type="match status" value="1"/>
</dbReference>
<comment type="caution">
    <text evidence="23">The sequence shown here is derived from an EMBL/GenBank/DDBJ whole genome shotgun (WGS) entry which is preliminary data.</text>
</comment>
<dbReference type="GO" id="GO:0030121">
    <property type="term" value="C:AP-1 adaptor complex"/>
    <property type="evidence" value="ECO:0007669"/>
    <property type="project" value="InterPro"/>
</dbReference>
<dbReference type="OrthoDB" id="10266508at2759"/>
<evidence type="ECO:0000256" key="19">
    <source>
        <dbReference type="SAM" id="Coils"/>
    </source>
</evidence>
<dbReference type="GO" id="GO:0005829">
    <property type="term" value="C:cytosol"/>
    <property type="evidence" value="ECO:0007669"/>
    <property type="project" value="GOC"/>
</dbReference>
<dbReference type="Gene3D" id="1.10.287.130">
    <property type="match status" value="1"/>
</dbReference>
<dbReference type="PROSITE" id="PS50110">
    <property type="entry name" value="RESPONSE_REGULATORY"/>
    <property type="match status" value="1"/>
</dbReference>
<evidence type="ECO:0000256" key="15">
    <source>
        <dbReference type="ARBA" id="ARBA00058887"/>
    </source>
</evidence>
<dbReference type="Pfam" id="PF00072">
    <property type="entry name" value="Response_reg"/>
    <property type="match status" value="1"/>
</dbReference>
<feature type="domain" description="Histidine kinase" evidence="21">
    <location>
        <begin position="403"/>
        <end position="651"/>
    </location>
</feature>
<evidence type="ECO:0000256" key="7">
    <source>
        <dbReference type="ARBA" id="ARBA00022490"/>
    </source>
</evidence>
<evidence type="ECO:0000256" key="3">
    <source>
        <dbReference type="ARBA" id="ARBA00004555"/>
    </source>
</evidence>
<dbReference type="SUPFAM" id="SSF52172">
    <property type="entry name" value="CheY-like"/>
    <property type="match status" value="1"/>
</dbReference>
<evidence type="ECO:0000256" key="5">
    <source>
        <dbReference type="ARBA" id="ARBA00012438"/>
    </source>
</evidence>
<dbReference type="Gene3D" id="3.30.450.60">
    <property type="match status" value="1"/>
</dbReference>
<dbReference type="SMART" id="SM00388">
    <property type="entry name" value="HisKA"/>
    <property type="match status" value="1"/>
</dbReference>
<evidence type="ECO:0000259" key="21">
    <source>
        <dbReference type="PROSITE" id="PS50109"/>
    </source>
</evidence>
<dbReference type="SMART" id="SM00387">
    <property type="entry name" value="HATPase_c"/>
    <property type="match status" value="1"/>
</dbReference>
<dbReference type="GO" id="GO:0006886">
    <property type="term" value="P:intracellular protein transport"/>
    <property type="evidence" value="ECO:0007669"/>
    <property type="project" value="InterPro"/>
</dbReference>
<dbReference type="GO" id="GO:0016482">
    <property type="term" value="P:cytosolic transport"/>
    <property type="evidence" value="ECO:0007669"/>
    <property type="project" value="UniProtKB-ARBA"/>
</dbReference>
<dbReference type="InterPro" id="IPR044733">
    <property type="entry name" value="AP1_sigma"/>
</dbReference>
<dbReference type="GO" id="GO:0000155">
    <property type="term" value="F:phosphorelay sensor kinase activity"/>
    <property type="evidence" value="ECO:0007669"/>
    <property type="project" value="InterPro"/>
</dbReference>
<dbReference type="GO" id="GO:0009927">
    <property type="term" value="F:histidine phosphotransfer kinase activity"/>
    <property type="evidence" value="ECO:0007669"/>
    <property type="project" value="TreeGrafter"/>
</dbReference>
<dbReference type="PROSITE" id="PS00989">
    <property type="entry name" value="CLAT_ADAPTOR_S"/>
    <property type="match status" value="1"/>
</dbReference>
<organism evidence="23 24">
    <name type="scientific">Mikania micrantha</name>
    <name type="common">bitter vine</name>
    <dbReference type="NCBI Taxonomy" id="192012"/>
    <lineage>
        <taxon>Eukaryota</taxon>
        <taxon>Viridiplantae</taxon>
        <taxon>Streptophyta</taxon>
        <taxon>Embryophyta</taxon>
        <taxon>Tracheophyta</taxon>
        <taxon>Spermatophyta</taxon>
        <taxon>Magnoliopsida</taxon>
        <taxon>eudicotyledons</taxon>
        <taxon>Gunneridae</taxon>
        <taxon>Pentapetalae</taxon>
        <taxon>asterids</taxon>
        <taxon>campanulids</taxon>
        <taxon>Asterales</taxon>
        <taxon>Asteraceae</taxon>
        <taxon>Asteroideae</taxon>
        <taxon>Heliantheae alliance</taxon>
        <taxon>Eupatorieae</taxon>
        <taxon>Mikania</taxon>
    </lineage>
</organism>
<comment type="similarity">
    <text evidence="4">Belongs to the adaptor complexes small subunit family.</text>
</comment>
<feature type="compositionally biased region" description="Basic and acidic residues" evidence="20">
    <location>
        <begin position="741"/>
        <end position="751"/>
    </location>
</feature>
<evidence type="ECO:0000256" key="13">
    <source>
        <dbReference type="ARBA" id="ARBA00023136"/>
    </source>
</evidence>
<dbReference type="GO" id="GO:0035615">
    <property type="term" value="F:clathrin adaptor activity"/>
    <property type="evidence" value="ECO:0007669"/>
    <property type="project" value="InterPro"/>
</dbReference>
<reference evidence="23 24" key="1">
    <citation type="submission" date="2019-05" db="EMBL/GenBank/DDBJ databases">
        <title>Mikania micrantha, genome provides insights into the molecular mechanism of rapid growth.</title>
        <authorList>
            <person name="Liu B."/>
        </authorList>
    </citation>
    <scope>NUCLEOTIDE SEQUENCE [LARGE SCALE GENOMIC DNA]</scope>
    <source>
        <strain evidence="23">NLD-2019</strain>
        <tissue evidence="23">Leaf</tissue>
    </source>
</reference>
<dbReference type="CDD" id="cd17546">
    <property type="entry name" value="REC_hyHK_CKI1_RcsC-like"/>
    <property type="match status" value="1"/>
</dbReference>
<dbReference type="InterPro" id="IPR036097">
    <property type="entry name" value="HisK_dim/P_sf"/>
</dbReference>
<comment type="subcellular location">
    <subcellularLocation>
        <location evidence="2">Cytoplasmic vesicle</location>
        <location evidence="2">Clathrin-coated vesicle membrane</location>
        <topology evidence="2">Peripheral membrane protein</topology>
        <orientation evidence="2">Cytoplasmic side</orientation>
    </subcellularLocation>
    <subcellularLocation>
        <location evidence="3">Golgi apparatus</location>
    </subcellularLocation>
</comment>
<evidence type="ECO:0000256" key="1">
    <source>
        <dbReference type="ARBA" id="ARBA00000085"/>
    </source>
</evidence>
<dbReference type="SUPFAM" id="SSF47384">
    <property type="entry name" value="Homodimeric domain of signal transducing histidine kinase"/>
    <property type="match status" value="1"/>
</dbReference>
<dbReference type="InterPro" id="IPR003594">
    <property type="entry name" value="HATPase_dom"/>
</dbReference>
<dbReference type="InterPro" id="IPR011006">
    <property type="entry name" value="CheY-like_superfamily"/>
</dbReference>
<dbReference type="InterPro" id="IPR001789">
    <property type="entry name" value="Sig_transdc_resp-reg_receiver"/>
</dbReference>
<keyword evidence="6" id="KW-0813">Transport</keyword>
<feature type="region of interest" description="Disordered" evidence="20">
    <location>
        <begin position="724"/>
        <end position="770"/>
    </location>
</feature>
<dbReference type="InterPro" id="IPR011012">
    <property type="entry name" value="Longin-like_dom_sf"/>
</dbReference>
<name>A0A5N6NSZ9_9ASTR</name>
<sequence>MIYREKEEFTEDDKISILIFGHLGVTKMVHEMEDHVEDMEVEVLSSMWPEDIDEAGKKFNVEKPGVHDNMLDDLAFIEEPSIVDFKRLVELTSYSEKGSSQLAYLVKNWEYKQENAVRLLREELENLSKQQRQVELKKLEIYEQHRFEEESYGGDKRPVSVLDEVYEIFQDVPRKRNDVIVENKQLEIDAEYDTVTYWKQQALHLGKLLEASVQREQILLEKLEESIENLEKQSSPVEELSQILKRADNFLHFVLQNAPVVIGHQDKELRYRFIYNHFPSLREEDIIGKTDVEIFKGGGVKESQDFKREVLERGLPAKREITFETELFGAKTFLIYVEPVFSKDGEKIGVNYMGMEITDQVKKREKMAKLREEIAVQKARETELNKTIHITEETMRAKQMLATMSHEIRSPLSGVVSMAEILSTTKLDKDQKQLLSVMLSSGDLVLQLINDILDLSKVESGVMRLEATKFRPREVIKHVLQTAAASLKKMLILEGYVADDVPVEVIGDVLRIRQILTNLISNAIKFTHQGKVQINLYVIPDPYPEGHLEPKINQDNSAKNGHEDNESHAYETVVWIRCDVKDTGIGIPETALPNLFKKYMQAGADTARKYGGTGLGLAICKQLVELMGGQLTVSSKEHCGSTFTFILPHKVSHACDSSDDTDGFDDMADNESTDDDISCGFFQFQPHTLGNLFTSNGSGITHKVNPKEINLIDYELSCFDTSSEPESSSKCTSENENTNCTKKEKENHDDLPVASCSPTDEHSSINIQEIPRSETKPKILLVEDHVVNVVVARRMMRQLNQDMDVVNNGAEAVRAVHRCNYDLILMDVCMPVMDGLQATRLIRSFETTGNWDEARKAGVELEDLPLCDQVPERPRKRIPIIAMTANAMSESAEECFQNVAKTLYDMQIHFVLLISRQGKVRLTKWYSPYSQKERSKVIRELSGMILTRGPKLCNFVEWRGFKVVYKRYASLYFCMCINQEDNELEVLEIIHHYVEILDRYFGSVSHLIFINFFNIAYYILDEVLIAGELQESSKKTVARLVAAQDSLVEAAKEEAASLSNIIAQATK</sequence>
<accession>A0A5N6NSZ9</accession>
<dbReference type="CDD" id="cd16922">
    <property type="entry name" value="HATPase_EvgS-ArcB-TorS-like"/>
    <property type="match status" value="1"/>
</dbReference>
<dbReference type="SMART" id="SM00448">
    <property type="entry name" value="REC"/>
    <property type="match status" value="1"/>
</dbReference>
<feature type="coiled-coil region" evidence="19">
    <location>
        <begin position="110"/>
        <end position="140"/>
    </location>
</feature>
<evidence type="ECO:0000256" key="12">
    <source>
        <dbReference type="ARBA" id="ARBA00023034"/>
    </source>
</evidence>
<evidence type="ECO:0000256" key="11">
    <source>
        <dbReference type="ARBA" id="ARBA00022927"/>
    </source>
</evidence>
<evidence type="ECO:0000256" key="2">
    <source>
        <dbReference type="ARBA" id="ARBA00004145"/>
    </source>
</evidence>
<evidence type="ECO:0000256" key="14">
    <source>
        <dbReference type="ARBA" id="ARBA00023329"/>
    </source>
</evidence>
<dbReference type="Pfam" id="PF01217">
    <property type="entry name" value="Clat_adaptor_s"/>
    <property type="match status" value="1"/>
</dbReference>
<dbReference type="EMBL" id="SZYD01000009">
    <property type="protein sequence ID" value="KAD5317253.1"/>
    <property type="molecule type" value="Genomic_DNA"/>
</dbReference>
<dbReference type="SUPFAM" id="SSF55874">
    <property type="entry name" value="ATPase domain of HSP90 chaperone/DNA topoisomerase II/histidine kinase"/>
    <property type="match status" value="1"/>
</dbReference>
<dbReference type="GO" id="GO:0005886">
    <property type="term" value="C:plasma membrane"/>
    <property type="evidence" value="ECO:0007669"/>
    <property type="project" value="TreeGrafter"/>
</dbReference>
<evidence type="ECO:0000256" key="4">
    <source>
        <dbReference type="ARBA" id="ARBA00006972"/>
    </source>
</evidence>
<dbReference type="InterPro" id="IPR005467">
    <property type="entry name" value="His_kinase_dom"/>
</dbReference>
<dbReference type="Pfam" id="PF00512">
    <property type="entry name" value="HisKA"/>
    <property type="match status" value="1"/>
</dbReference>
<dbReference type="FunFam" id="3.30.565.10:FF:000069">
    <property type="entry name" value="Probable histidine kinase 1"/>
    <property type="match status" value="1"/>
</dbReference>
<keyword evidence="11" id="KW-0653">Protein transport</keyword>
<feature type="domain" description="Response regulatory" evidence="22">
    <location>
        <begin position="778"/>
        <end position="921"/>
    </location>
</feature>
<dbReference type="SUPFAM" id="SSF64356">
    <property type="entry name" value="SNARE-like"/>
    <property type="match status" value="1"/>
</dbReference>
<dbReference type="FunFam" id="1.10.287.130:FF:000030">
    <property type="entry name" value="Putative histidine kinase 5"/>
    <property type="match status" value="1"/>
</dbReference>
<dbReference type="PANTHER" id="PTHR43047:SF40">
    <property type="entry name" value="HISTIDINE KINASE"/>
    <property type="match status" value="1"/>
</dbReference>